<keyword evidence="3 5" id="KW-1133">Transmembrane helix</keyword>
<gene>
    <name evidence="6" type="ORF">QCA50_005755</name>
</gene>
<dbReference type="AlphaFoldDB" id="A0AAW0GCK8"/>
<proteinExistence type="predicted"/>
<evidence type="ECO:0000256" key="4">
    <source>
        <dbReference type="ARBA" id="ARBA00023136"/>
    </source>
</evidence>
<dbReference type="GO" id="GO:0000324">
    <property type="term" value="C:fungal-type vacuole"/>
    <property type="evidence" value="ECO:0007669"/>
    <property type="project" value="TreeGrafter"/>
</dbReference>
<dbReference type="PANTHER" id="PTHR31465:SF9">
    <property type="entry name" value="SPHINGOID LONG-CHAIN BASE TRANSPORTER RSB1"/>
    <property type="match status" value="1"/>
</dbReference>
<dbReference type="GO" id="GO:0005886">
    <property type="term" value="C:plasma membrane"/>
    <property type="evidence" value="ECO:0007669"/>
    <property type="project" value="TreeGrafter"/>
</dbReference>
<keyword evidence="2 5" id="KW-0812">Transmembrane</keyword>
<comment type="caution">
    <text evidence="6">The sequence shown here is derived from an EMBL/GenBank/DDBJ whole genome shotgun (WGS) entry which is preliminary data.</text>
</comment>
<feature type="transmembrane region" description="Helical" evidence="5">
    <location>
        <begin position="57"/>
        <end position="75"/>
    </location>
</feature>
<keyword evidence="4 5" id="KW-0472">Membrane</keyword>
<name>A0AAW0GCK8_9APHY</name>
<organism evidence="6 7">
    <name type="scientific">Cerrena zonata</name>
    <dbReference type="NCBI Taxonomy" id="2478898"/>
    <lineage>
        <taxon>Eukaryota</taxon>
        <taxon>Fungi</taxon>
        <taxon>Dikarya</taxon>
        <taxon>Basidiomycota</taxon>
        <taxon>Agaricomycotina</taxon>
        <taxon>Agaricomycetes</taxon>
        <taxon>Polyporales</taxon>
        <taxon>Cerrenaceae</taxon>
        <taxon>Cerrena</taxon>
    </lineage>
</organism>
<feature type="transmembrane region" description="Helical" evidence="5">
    <location>
        <begin position="90"/>
        <end position="112"/>
    </location>
</feature>
<feature type="transmembrane region" description="Helical" evidence="5">
    <location>
        <begin position="33"/>
        <end position="50"/>
    </location>
</feature>
<dbReference type="EMBL" id="JASBNA010000006">
    <property type="protein sequence ID" value="KAK7690656.1"/>
    <property type="molecule type" value="Genomic_DNA"/>
</dbReference>
<sequence>MSNSTGWGPDVISPTGEILQSPFYGYLINENSAYIYTSLFGLSTIIHLLQVMWYRQWWLLSTVVLCGIGEGAGWGSRLWSFYSPLSETPYIIQIIALIVAPTPFIGAMFMTFARMTKWQGHQVQPAVTSIL</sequence>
<evidence type="ECO:0000256" key="1">
    <source>
        <dbReference type="ARBA" id="ARBA00004141"/>
    </source>
</evidence>
<evidence type="ECO:0000313" key="6">
    <source>
        <dbReference type="EMBL" id="KAK7690656.1"/>
    </source>
</evidence>
<dbReference type="PANTHER" id="PTHR31465">
    <property type="entry name" value="PROTEIN RTA1-RELATED"/>
    <property type="match status" value="1"/>
</dbReference>
<keyword evidence="7" id="KW-1185">Reference proteome</keyword>
<accession>A0AAW0GCK8</accession>
<protein>
    <submittedName>
        <fullName evidence="6">Uncharacterized protein</fullName>
    </submittedName>
</protein>
<evidence type="ECO:0000256" key="5">
    <source>
        <dbReference type="SAM" id="Phobius"/>
    </source>
</evidence>
<dbReference type="Proteomes" id="UP001385951">
    <property type="component" value="Unassembled WGS sequence"/>
</dbReference>
<comment type="subcellular location">
    <subcellularLocation>
        <location evidence="1">Membrane</location>
        <topology evidence="1">Multi-pass membrane protein</topology>
    </subcellularLocation>
</comment>
<dbReference type="InterPro" id="IPR007568">
    <property type="entry name" value="RTA1"/>
</dbReference>
<evidence type="ECO:0000256" key="2">
    <source>
        <dbReference type="ARBA" id="ARBA00022692"/>
    </source>
</evidence>
<evidence type="ECO:0000313" key="7">
    <source>
        <dbReference type="Proteomes" id="UP001385951"/>
    </source>
</evidence>
<evidence type="ECO:0000256" key="3">
    <source>
        <dbReference type="ARBA" id="ARBA00022989"/>
    </source>
</evidence>
<reference evidence="6 7" key="1">
    <citation type="submission" date="2022-09" db="EMBL/GenBank/DDBJ databases">
        <authorList>
            <person name="Palmer J.M."/>
        </authorList>
    </citation>
    <scope>NUCLEOTIDE SEQUENCE [LARGE SCALE GENOMIC DNA]</scope>
    <source>
        <strain evidence="6 7">DSM 7382</strain>
    </source>
</reference>
<dbReference type="Pfam" id="PF04479">
    <property type="entry name" value="RTA1"/>
    <property type="match status" value="1"/>
</dbReference>